<evidence type="ECO:0000313" key="4">
    <source>
        <dbReference type="EMBL" id="ORX39441.1"/>
    </source>
</evidence>
<name>A0A1Y1UN11_9TREE</name>
<feature type="region of interest" description="Disordered" evidence="2">
    <location>
        <begin position="1"/>
        <end position="37"/>
    </location>
</feature>
<dbReference type="FunCoup" id="A0A1Y1UN11">
    <property type="interactions" value="37"/>
</dbReference>
<dbReference type="PANTHER" id="PTHR47805:SF1">
    <property type="entry name" value="SAGA-ASSOCIATED FACTOR 73"/>
    <property type="match status" value="1"/>
</dbReference>
<dbReference type="Pfam" id="PF08313">
    <property type="entry name" value="SCA7"/>
    <property type="match status" value="1"/>
</dbReference>
<organism evidence="4 5">
    <name type="scientific">Kockovaella imperatae</name>
    <dbReference type="NCBI Taxonomy" id="4999"/>
    <lineage>
        <taxon>Eukaryota</taxon>
        <taxon>Fungi</taxon>
        <taxon>Dikarya</taxon>
        <taxon>Basidiomycota</taxon>
        <taxon>Agaricomycotina</taxon>
        <taxon>Tremellomycetes</taxon>
        <taxon>Tremellales</taxon>
        <taxon>Cuniculitremaceae</taxon>
        <taxon>Kockovaella</taxon>
    </lineage>
</organism>
<feature type="region of interest" description="Disordered" evidence="2">
    <location>
        <begin position="224"/>
        <end position="255"/>
    </location>
</feature>
<dbReference type="PANTHER" id="PTHR47805">
    <property type="entry name" value="SAGA-ASSOCIATED FACTOR 73"/>
    <property type="match status" value="1"/>
</dbReference>
<dbReference type="GO" id="GO:0031048">
    <property type="term" value="P:regulatory ncRNA-mediated heterochromatin formation"/>
    <property type="evidence" value="ECO:0007669"/>
    <property type="project" value="TreeGrafter"/>
</dbReference>
<feature type="domain" description="SCA7" evidence="3">
    <location>
        <begin position="167"/>
        <end position="233"/>
    </location>
</feature>
<evidence type="ECO:0000256" key="1">
    <source>
        <dbReference type="SAM" id="Coils"/>
    </source>
</evidence>
<reference evidence="4 5" key="1">
    <citation type="submission" date="2017-03" db="EMBL/GenBank/DDBJ databases">
        <title>Widespread Adenine N6-methylation of Active Genes in Fungi.</title>
        <authorList>
            <consortium name="DOE Joint Genome Institute"/>
            <person name="Mondo S.J."/>
            <person name="Dannebaum R.O."/>
            <person name="Kuo R.C."/>
            <person name="Louie K.B."/>
            <person name="Bewick A.J."/>
            <person name="Labutti K."/>
            <person name="Haridas S."/>
            <person name="Kuo A."/>
            <person name="Salamov A."/>
            <person name="Ahrendt S.R."/>
            <person name="Lau R."/>
            <person name="Bowen B.P."/>
            <person name="Lipzen A."/>
            <person name="Sullivan W."/>
            <person name="Andreopoulos W.B."/>
            <person name="Clum A."/>
            <person name="Lindquist E."/>
            <person name="Daum C."/>
            <person name="Northen T.R."/>
            <person name="Ramamoorthy G."/>
            <person name="Schmitz R.J."/>
            <person name="Gryganskyi A."/>
            <person name="Culley D."/>
            <person name="Magnuson J."/>
            <person name="James T.Y."/>
            <person name="O'Malley M.A."/>
            <person name="Stajich J.E."/>
            <person name="Spatafora J.W."/>
            <person name="Visel A."/>
            <person name="Grigoriev I.V."/>
        </authorList>
    </citation>
    <scope>NUCLEOTIDE SEQUENCE [LARGE SCALE GENOMIC DNA]</scope>
    <source>
        <strain evidence="4 5">NRRL Y-17943</strain>
    </source>
</reference>
<dbReference type="InterPro" id="IPR037804">
    <property type="entry name" value="SGF73"/>
</dbReference>
<dbReference type="GO" id="GO:0006357">
    <property type="term" value="P:regulation of transcription by RNA polymerase II"/>
    <property type="evidence" value="ECO:0007669"/>
    <property type="project" value="TreeGrafter"/>
</dbReference>
<dbReference type="AlphaFoldDB" id="A0A1Y1UN11"/>
<dbReference type="RefSeq" id="XP_021873304.1">
    <property type="nucleotide sequence ID" value="XM_022015203.1"/>
</dbReference>
<gene>
    <name evidence="4" type="ORF">BD324DRAFT_619730</name>
</gene>
<dbReference type="GO" id="GO:1904802">
    <property type="term" value="P:RITS complex assembly"/>
    <property type="evidence" value="ECO:0007669"/>
    <property type="project" value="TreeGrafter"/>
</dbReference>
<dbReference type="Gene3D" id="6.10.140.1270">
    <property type="match status" value="1"/>
</dbReference>
<dbReference type="GO" id="GO:0000124">
    <property type="term" value="C:SAGA complex"/>
    <property type="evidence" value="ECO:0007669"/>
    <property type="project" value="InterPro"/>
</dbReference>
<evidence type="ECO:0000313" key="5">
    <source>
        <dbReference type="Proteomes" id="UP000193218"/>
    </source>
</evidence>
<keyword evidence="5" id="KW-1185">Reference proteome</keyword>
<dbReference type="OrthoDB" id="21678at2759"/>
<dbReference type="Proteomes" id="UP000193218">
    <property type="component" value="Unassembled WGS sequence"/>
</dbReference>
<evidence type="ECO:0000259" key="3">
    <source>
        <dbReference type="PROSITE" id="PS51505"/>
    </source>
</evidence>
<accession>A0A1Y1UN11</accession>
<feature type="coiled-coil region" evidence="1">
    <location>
        <begin position="137"/>
        <end position="166"/>
    </location>
</feature>
<sequence length="367" mass="40334">MTLSLKPRESLPPFTFSTASSPSNVSSAPRPPADFIPERDMNLFGAYPQAGSSESGRGLVVCPRCDKAVLELALGDHKRICSHILDGTPLTIKKSIKRARRASDLSSSESPSKKRAKLPVSDDEDDEAPLVKGVKKVQMKKIQKEQAKLERKAAKEREKIAVAERKRMRGNGPVDLDRQCGVINDKNLPCSRSLTCKTHTVGAKRAVEGRSRSYDDLYLEWQRNNNPNFKEPAPKKEREARRAEKKERDRAIADENKRKRGTTWVDDDGLGDGEDGKREMEELVHVTRLAGQRVCPRIHGSVWISIVGSSGTATKRGLGGGYEIAQVGDMLTKALAARPKPPSLIAKIPAKVMPGTMGIQQFPVAAV</sequence>
<proteinExistence type="predicted"/>
<dbReference type="InterPro" id="IPR013243">
    <property type="entry name" value="SCA7_dom"/>
</dbReference>
<feature type="compositionally biased region" description="Basic and acidic residues" evidence="2">
    <location>
        <begin position="232"/>
        <end position="255"/>
    </location>
</feature>
<protein>
    <submittedName>
        <fullName evidence="4">SCA7, zinc-binding domain-domain-containing protein</fullName>
    </submittedName>
</protein>
<evidence type="ECO:0000256" key="2">
    <source>
        <dbReference type="SAM" id="MobiDB-lite"/>
    </source>
</evidence>
<feature type="region of interest" description="Disordered" evidence="2">
    <location>
        <begin position="100"/>
        <end position="127"/>
    </location>
</feature>
<comment type="caution">
    <text evidence="4">The sequence shown here is derived from an EMBL/GenBank/DDBJ whole genome shotgun (WGS) entry which is preliminary data.</text>
</comment>
<dbReference type="GeneID" id="33557011"/>
<dbReference type="EMBL" id="NBSH01000003">
    <property type="protein sequence ID" value="ORX39441.1"/>
    <property type="molecule type" value="Genomic_DNA"/>
</dbReference>
<feature type="compositionally biased region" description="Low complexity" evidence="2">
    <location>
        <begin position="11"/>
        <end position="28"/>
    </location>
</feature>
<dbReference type="InParanoid" id="A0A1Y1UN11"/>
<keyword evidence="1" id="KW-0175">Coiled coil</keyword>
<dbReference type="STRING" id="4999.A0A1Y1UN11"/>
<dbReference type="PROSITE" id="PS51505">
    <property type="entry name" value="SCA7"/>
    <property type="match status" value="1"/>
</dbReference>